<evidence type="ECO:0000256" key="1">
    <source>
        <dbReference type="ARBA" id="ARBA00004202"/>
    </source>
</evidence>
<feature type="domain" description="ABC transporter" evidence="8">
    <location>
        <begin position="20"/>
        <end position="95"/>
    </location>
</feature>
<evidence type="ECO:0000256" key="2">
    <source>
        <dbReference type="ARBA" id="ARBA00005417"/>
    </source>
</evidence>
<keyword evidence="5" id="KW-0067">ATP-binding</keyword>
<dbReference type="PANTHER" id="PTHR42711:SF5">
    <property type="entry name" value="ABC TRANSPORTER ATP-BINDING PROTEIN NATA"/>
    <property type="match status" value="1"/>
</dbReference>
<dbReference type="OrthoDB" id="9804819at2"/>
<accession>A0A5P2DUP6</accession>
<evidence type="ECO:0000313" key="9">
    <source>
        <dbReference type="EMBL" id="QES57858.1"/>
    </source>
</evidence>
<organism evidence="9 10">
    <name type="scientific">Streptomyces venezuelae</name>
    <dbReference type="NCBI Taxonomy" id="54571"/>
    <lineage>
        <taxon>Bacteria</taxon>
        <taxon>Bacillati</taxon>
        <taxon>Actinomycetota</taxon>
        <taxon>Actinomycetes</taxon>
        <taxon>Kitasatosporales</taxon>
        <taxon>Streptomycetaceae</taxon>
        <taxon>Streptomyces</taxon>
    </lineage>
</organism>
<dbReference type="GeneID" id="86958310"/>
<comment type="similarity">
    <text evidence="2">Belongs to the ABC transporter superfamily.</text>
</comment>
<protein>
    <recommendedName>
        <fullName evidence="8">ABC transporter domain-containing protein</fullName>
    </recommendedName>
</protein>
<evidence type="ECO:0000256" key="5">
    <source>
        <dbReference type="ARBA" id="ARBA00022840"/>
    </source>
</evidence>
<keyword evidence="6" id="KW-0046">Antibiotic resistance</keyword>
<dbReference type="GO" id="GO:0016887">
    <property type="term" value="F:ATP hydrolysis activity"/>
    <property type="evidence" value="ECO:0007669"/>
    <property type="project" value="InterPro"/>
</dbReference>
<evidence type="ECO:0000256" key="6">
    <source>
        <dbReference type="ARBA" id="ARBA00023251"/>
    </source>
</evidence>
<feature type="region of interest" description="Disordered" evidence="7">
    <location>
        <begin position="92"/>
        <end position="119"/>
    </location>
</feature>
<dbReference type="InterPro" id="IPR003439">
    <property type="entry name" value="ABC_transporter-like_ATP-bd"/>
</dbReference>
<gene>
    <name evidence="9" type="ORF">DEJ51_29955</name>
</gene>
<name>A0A5P2DUP6_STRVZ</name>
<dbReference type="InterPro" id="IPR050763">
    <property type="entry name" value="ABC_transporter_ATP-binding"/>
</dbReference>
<evidence type="ECO:0000259" key="8">
    <source>
        <dbReference type="Pfam" id="PF00005"/>
    </source>
</evidence>
<evidence type="ECO:0000313" key="10">
    <source>
        <dbReference type="Proteomes" id="UP000324101"/>
    </source>
</evidence>
<comment type="subcellular location">
    <subcellularLocation>
        <location evidence="1">Cell membrane</location>
        <topology evidence="1">Peripheral membrane protein</topology>
    </subcellularLocation>
</comment>
<dbReference type="PANTHER" id="PTHR42711">
    <property type="entry name" value="ABC TRANSPORTER ATP-BINDING PROTEIN"/>
    <property type="match status" value="1"/>
</dbReference>
<dbReference type="Proteomes" id="UP000324101">
    <property type="component" value="Chromosome"/>
</dbReference>
<reference evidence="9 10" key="1">
    <citation type="submission" date="2018-05" db="EMBL/GenBank/DDBJ databases">
        <title>Streptomyces venezuelae.</title>
        <authorList>
            <person name="Kim W."/>
            <person name="Lee N."/>
            <person name="Cho B.-K."/>
        </authorList>
    </citation>
    <scope>NUCLEOTIDE SEQUENCE [LARGE SCALE GENOMIC DNA]</scope>
    <source>
        <strain evidence="9 10">ATCC 21018</strain>
    </source>
</reference>
<dbReference type="InterPro" id="IPR027417">
    <property type="entry name" value="P-loop_NTPase"/>
</dbReference>
<dbReference type="RefSeq" id="WP_150260726.1">
    <property type="nucleotide sequence ID" value="NZ_CP029189.1"/>
</dbReference>
<evidence type="ECO:0000256" key="7">
    <source>
        <dbReference type="SAM" id="MobiDB-lite"/>
    </source>
</evidence>
<keyword evidence="4" id="KW-0547">Nucleotide-binding</keyword>
<dbReference type="GO" id="GO:0005886">
    <property type="term" value="C:plasma membrane"/>
    <property type="evidence" value="ECO:0007669"/>
    <property type="project" value="UniProtKB-SubCell"/>
</dbReference>
<dbReference type="EMBL" id="CP029189">
    <property type="protein sequence ID" value="QES57858.1"/>
    <property type="molecule type" value="Genomic_DNA"/>
</dbReference>
<evidence type="ECO:0000256" key="3">
    <source>
        <dbReference type="ARBA" id="ARBA00022448"/>
    </source>
</evidence>
<keyword evidence="3" id="KW-0813">Transport</keyword>
<proteinExistence type="inferred from homology"/>
<dbReference type="AlphaFoldDB" id="A0A5P2DUP6"/>
<sequence>MDAIELRGLTKRYGAVVGVDELTLGIGRGEVFGFLGPNGAGKTTTLRCLTGLLRPTAGHVRVLGMDPLADHRRVAGELGYLPGELRLYPELTGRRPSTSCVPSKAGPARGEPSCASGWG</sequence>
<evidence type="ECO:0000256" key="4">
    <source>
        <dbReference type="ARBA" id="ARBA00022741"/>
    </source>
</evidence>
<dbReference type="Pfam" id="PF00005">
    <property type="entry name" value="ABC_tran"/>
    <property type="match status" value="1"/>
</dbReference>
<dbReference type="GO" id="GO:0046677">
    <property type="term" value="P:response to antibiotic"/>
    <property type="evidence" value="ECO:0007669"/>
    <property type="project" value="UniProtKB-KW"/>
</dbReference>
<dbReference type="Gene3D" id="3.40.50.300">
    <property type="entry name" value="P-loop containing nucleotide triphosphate hydrolases"/>
    <property type="match status" value="1"/>
</dbReference>
<dbReference type="SUPFAM" id="SSF52540">
    <property type="entry name" value="P-loop containing nucleoside triphosphate hydrolases"/>
    <property type="match status" value="1"/>
</dbReference>
<dbReference type="GO" id="GO:0005524">
    <property type="term" value="F:ATP binding"/>
    <property type="evidence" value="ECO:0007669"/>
    <property type="project" value="UniProtKB-KW"/>
</dbReference>